<dbReference type="GO" id="GO:0042910">
    <property type="term" value="F:xenobiotic transmembrane transporter activity"/>
    <property type="evidence" value="ECO:0007669"/>
    <property type="project" value="TreeGrafter"/>
</dbReference>
<gene>
    <name evidence="9" type="ORF">DUE52_21935</name>
</gene>
<evidence type="ECO:0000256" key="1">
    <source>
        <dbReference type="ARBA" id="ARBA00004651"/>
    </source>
</evidence>
<evidence type="ECO:0000256" key="4">
    <source>
        <dbReference type="ARBA" id="ARBA00022475"/>
    </source>
</evidence>
<dbReference type="Gene3D" id="3.30.70.1320">
    <property type="entry name" value="Multidrug efflux transporter AcrB pore domain like"/>
    <property type="match status" value="1"/>
</dbReference>
<dbReference type="Proteomes" id="UP000253383">
    <property type="component" value="Unassembled WGS sequence"/>
</dbReference>
<dbReference type="InterPro" id="IPR027463">
    <property type="entry name" value="AcrB_DN_DC_subdom"/>
</dbReference>
<dbReference type="EMBL" id="QOWE01000019">
    <property type="protein sequence ID" value="RCR67465.1"/>
    <property type="molecule type" value="Genomic_DNA"/>
</dbReference>
<dbReference type="InterPro" id="IPR004763">
    <property type="entry name" value="CusA-like"/>
</dbReference>
<feature type="transmembrane region" description="Helical" evidence="8">
    <location>
        <begin position="968"/>
        <end position="986"/>
    </location>
</feature>
<feature type="transmembrane region" description="Helical" evidence="8">
    <location>
        <begin position="474"/>
        <end position="500"/>
    </location>
</feature>
<dbReference type="Gene3D" id="1.20.1640.10">
    <property type="entry name" value="Multidrug efflux transporter AcrB transmembrane domain"/>
    <property type="match status" value="2"/>
</dbReference>
<dbReference type="InterPro" id="IPR001036">
    <property type="entry name" value="Acrflvin-R"/>
</dbReference>
<feature type="transmembrane region" description="Helical" evidence="8">
    <location>
        <begin position="339"/>
        <end position="356"/>
    </location>
</feature>
<dbReference type="SUPFAM" id="SSF82866">
    <property type="entry name" value="Multidrug efflux transporter AcrB transmembrane domain"/>
    <property type="match status" value="2"/>
</dbReference>
<sequence>MLNRIIYTALHNRFGVVVAALLLLVGGWYTAKTTDIDVFPDLTAPTVAVLTEAHGMAPEEVERLVTFPLETAVNGATSVRRVRSSSSAGISIVWVEFEWGTDIFQARQIVNEKVQTVATQLPQGVGAPTLAPQSSIMGEIMLIGLTAKQTTPMELRSLADWTIRPRLLATGGVSQVIVIGGDYKQYQLLLDPLKMKNYGVTLPEVMAAAQNSNRNAAGGFLYQYNNEYLVRGMGRTSNPAEMSSGVVKLVGANPLRLSDVGNLQIGAAPKIGSGSLKGQLAVILTVMKQPHTNTLELTERLDVALLELKKNLPPDVAVNTRIFRQSDFISASVSNIQRTLLEGAVFVVVILVLFLMNIRTTVVSLVALPLSLLASIITLRWLGFSINTMTLGGMAIAVGDLVDDAIIDVENVYRRLRENARLPVAERRPVIDVIYHASVEIRASIISATFIIIAAFLPLFFLSGMEGRLLQPLGIAFVVSLLASLLVALTVTPVLCSYLLTSERMLHRKSHDSWLVQHLNRAYRHTLERVLPYGNWLLGISIIMLIAALWLLSTMGRSFLPEFNEGSLVVSAVSLPGISLEESNKIGTLVEQTLLTVPEIRVTTRRTGRAELDEHAQGVNAAEIDAPFVLETRSRDEFMEEVRAKLATLSGVNITIGQPLGHRIDHMLSGTRANLAIKVFGTDLPRLFALSNTIKTAIAATPGLVDLTVEPQIDIPQVQIQPNREMLARYGITMGAFTEFVDVAFAGEKVADVFEGNRKYDLVVRYNDANRGRMEALKNTLIDTPGSEKIPLGLVANVVSTSGPNTINRENVQRRVVVSANVAGRDLRSVVEDVQAAINQQIKLPEGYRIEYGGQFESEASASRILGVTSLVSLLLIFMLLLGEFRQASLAGIILLNLPLALIGGVVSLALTGQVISIPALIGFITLFGIATRNGILLVSHYRTVELEEGQTLTESVIHGSVDRLSPILMTALTAGLALIPLALAGSEPGNEIQSPMAKVILGGLLSSTLLNLFIIPVVYLRVRTRQQRTSSTSS</sequence>
<evidence type="ECO:0000256" key="8">
    <source>
        <dbReference type="SAM" id="Phobius"/>
    </source>
</evidence>
<feature type="transmembrane region" description="Helical" evidence="8">
    <location>
        <begin position="890"/>
        <end position="910"/>
    </location>
</feature>
<feature type="transmembrane region" description="Helical" evidence="8">
    <location>
        <begin position="998"/>
        <end position="1021"/>
    </location>
</feature>
<evidence type="ECO:0000256" key="2">
    <source>
        <dbReference type="ARBA" id="ARBA00010942"/>
    </source>
</evidence>
<dbReference type="Gene3D" id="3.30.70.1430">
    <property type="entry name" value="Multidrug efflux transporter AcrB pore domain"/>
    <property type="match status" value="2"/>
</dbReference>
<dbReference type="Gene3D" id="3.30.2090.10">
    <property type="entry name" value="Multidrug efflux transporter AcrB TolC docking domain, DN and DC subdomains"/>
    <property type="match status" value="2"/>
</dbReference>
<proteinExistence type="inferred from homology"/>
<dbReference type="PANTHER" id="PTHR32063">
    <property type="match status" value="1"/>
</dbReference>
<evidence type="ECO:0000256" key="5">
    <source>
        <dbReference type="ARBA" id="ARBA00022692"/>
    </source>
</evidence>
<keyword evidence="6 8" id="KW-1133">Transmembrane helix</keyword>
<evidence type="ECO:0000313" key="10">
    <source>
        <dbReference type="Proteomes" id="UP000253383"/>
    </source>
</evidence>
<dbReference type="SUPFAM" id="SSF82714">
    <property type="entry name" value="Multidrug efflux transporter AcrB TolC docking domain, DN and DC subdomains"/>
    <property type="match status" value="2"/>
</dbReference>
<dbReference type="PANTHER" id="PTHR32063:SF4">
    <property type="entry name" value="SLR6043 PROTEIN"/>
    <property type="match status" value="1"/>
</dbReference>
<dbReference type="Pfam" id="PF00873">
    <property type="entry name" value="ACR_tran"/>
    <property type="match status" value="1"/>
</dbReference>
<dbReference type="GO" id="GO:0008324">
    <property type="term" value="F:monoatomic cation transmembrane transporter activity"/>
    <property type="evidence" value="ECO:0007669"/>
    <property type="project" value="InterPro"/>
</dbReference>
<dbReference type="GO" id="GO:0005886">
    <property type="term" value="C:plasma membrane"/>
    <property type="evidence" value="ECO:0007669"/>
    <property type="project" value="UniProtKB-SubCell"/>
</dbReference>
<dbReference type="PRINTS" id="PR00702">
    <property type="entry name" value="ACRIFLAVINRP"/>
</dbReference>
<dbReference type="AlphaFoldDB" id="A0A368JJJ5"/>
<evidence type="ECO:0000256" key="7">
    <source>
        <dbReference type="ARBA" id="ARBA00023136"/>
    </source>
</evidence>
<dbReference type="NCBIfam" id="TIGR00914">
    <property type="entry name" value="2A0601"/>
    <property type="match status" value="1"/>
</dbReference>
<keyword evidence="4" id="KW-1003">Cell membrane</keyword>
<feature type="transmembrane region" description="Helical" evidence="8">
    <location>
        <begin position="362"/>
        <end position="382"/>
    </location>
</feature>
<accession>A0A368JJJ5</accession>
<evidence type="ECO:0000313" key="9">
    <source>
        <dbReference type="EMBL" id="RCR67465.1"/>
    </source>
</evidence>
<feature type="transmembrane region" description="Helical" evidence="8">
    <location>
        <begin position="12"/>
        <end position="31"/>
    </location>
</feature>
<dbReference type="SUPFAM" id="SSF82693">
    <property type="entry name" value="Multidrug efflux transporter AcrB pore domain, PN1, PN2, PC1 and PC2 subdomains"/>
    <property type="match status" value="2"/>
</dbReference>
<keyword evidence="7 8" id="KW-0472">Membrane</keyword>
<name>A0A368JJJ5_9BACT</name>
<keyword evidence="3" id="KW-0813">Transport</keyword>
<feature type="transmembrane region" description="Helical" evidence="8">
    <location>
        <begin position="443"/>
        <end position="462"/>
    </location>
</feature>
<comment type="similarity">
    <text evidence="2">Belongs to the resistance-nodulation-cell division (RND) (TC 2.A.6) family.</text>
</comment>
<feature type="transmembrane region" description="Helical" evidence="8">
    <location>
        <begin position="865"/>
        <end position="883"/>
    </location>
</feature>
<dbReference type="Gene3D" id="3.30.70.1440">
    <property type="entry name" value="Multidrug efflux transporter AcrB pore domain"/>
    <property type="match status" value="1"/>
</dbReference>
<organism evidence="9 10">
    <name type="scientific">Larkinella punicea</name>
    <dbReference type="NCBI Taxonomy" id="2315727"/>
    <lineage>
        <taxon>Bacteria</taxon>
        <taxon>Pseudomonadati</taxon>
        <taxon>Bacteroidota</taxon>
        <taxon>Cytophagia</taxon>
        <taxon>Cytophagales</taxon>
        <taxon>Spirosomataceae</taxon>
        <taxon>Larkinella</taxon>
    </lineage>
</organism>
<reference evidence="9 10" key="1">
    <citation type="submission" date="2018-07" db="EMBL/GenBank/DDBJ databases">
        <title>Genome analysis of Larkinella rosea.</title>
        <authorList>
            <person name="Zhou Z."/>
            <person name="Wang G."/>
        </authorList>
    </citation>
    <scope>NUCLEOTIDE SEQUENCE [LARGE SCALE GENOMIC DNA]</scope>
    <source>
        <strain evidence="10">zzj9</strain>
    </source>
</reference>
<feature type="transmembrane region" description="Helical" evidence="8">
    <location>
        <begin position="530"/>
        <end position="552"/>
    </location>
</feature>
<keyword evidence="5 8" id="KW-0812">Transmembrane</keyword>
<evidence type="ECO:0000256" key="3">
    <source>
        <dbReference type="ARBA" id="ARBA00022448"/>
    </source>
</evidence>
<feature type="transmembrane region" description="Helical" evidence="8">
    <location>
        <begin position="916"/>
        <end position="939"/>
    </location>
</feature>
<dbReference type="RefSeq" id="WP_114408200.1">
    <property type="nucleotide sequence ID" value="NZ_QOWE01000019.1"/>
</dbReference>
<comment type="subcellular location">
    <subcellularLocation>
        <location evidence="1">Cell membrane</location>
        <topology evidence="1">Multi-pass membrane protein</topology>
    </subcellularLocation>
</comment>
<comment type="caution">
    <text evidence="9">The sequence shown here is derived from an EMBL/GenBank/DDBJ whole genome shotgun (WGS) entry which is preliminary data.</text>
</comment>
<keyword evidence="10" id="KW-1185">Reference proteome</keyword>
<protein>
    <submittedName>
        <fullName evidence="9">AcrB/AcrD/AcrF family protein</fullName>
    </submittedName>
</protein>
<dbReference type="OrthoDB" id="636130at2"/>
<evidence type="ECO:0000256" key="6">
    <source>
        <dbReference type="ARBA" id="ARBA00022989"/>
    </source>
</evidence>